<keyword evidence="6" id="KW-1185">Reference proteome</keyword>
<dbReference type="GO" id="GO:0045892">
    <property type="term" value="P:negative regulation of DNA-templated transcription"/>
    <property type="evidence" value="ECO:0007669"/>
    <property type="project" value="InterPro"/>
</dbReference>
<dbReference type="EMBL" id="QGGU01000014">
    <property type="protein sequence ID" value="PWK45352.1"/>
    <property type="molecule type" value="Genomic_DNA"/>
</dbReference>
<sequence length="124" mass="14360">MRLSEFELEVMQLFWVCAQLSAPEAHQEIIKNKDVTYSTVKTIIDRLEKKGAIKRTSQKGRTIFYGAAIQSDDIKQPLISSFIKKVFGGETRPLFNHLVNEEKLSRDDIAYLEELLEKKKKELD</sequence>
<proteinExistence type="inferred from homology"/>
<dbReference type="PIRSF" id="PIRSF019455">
    <property type="entry name" value="CopR_AtkY"/>
    <property type="match status" value="1"/>
</dbReference>
<dbReference type="InterPro" id="IPR036388">
    <property type="entry name" value="WH-like_DNA-bd_sf"/>
</dbReference>
<dbReference type="Pfam" id="PF03965">
    <property type="entry name" value="Penicillinase_R"/>
    <property type="match status" value="1"/>
</dbReference>
<name>A0A316FAL1_9GAMM</name>
<reference evidence="5 6" key="1">
    <citation type="submission" date="2018-05" db="EMBL/GenBank/DDBJ databases">
        <title>Genomic Encyclopedia of Type Strains, Phase IV (KMG-IV): sequencing the most valuable type-strain genomes for metagenomic binning, comparative biology and taxonomic classification.</title>
        <authorList>
            <person name="Goeker M."/>
        </authorList>
    </citation>
    <scope>NUCLEOTIDE SEQUENCE [LARGE SCALE GENOMIC DNA]</scope>
    <source>
        <strain evidence="5 6">DSM 25350</strain>
    </source>
</reference>
<keyword evidence="2" id="KW-0805">Transcription regulation</keyword>
<dbReference type="AlphaFoldDB" id="A0A316FAL1"/>
<evidence type="ECO:0000313" key="6">
    <source>
        <dbReference type="Proteomes" id="UP000245790"/>
    </source>
</evidence>
<keyword evidence="3" id="KW-0238">DNA-binding</keyword>
<gene>
    <name evidence="5" type="ORF">C8D97_11425</name>
</gene>
<dbReference type="InterPro" id="IPR036390">
    <property type="entry name" value="WH_DNA-bd_sf"/>
</dbReference>
<evidence type="ECO:0000256" key="2">
    <source>
        <dbReference type="ARBA" id="ARBA00023015"/>
    </source>
</evidence>
<comment type="similarity">
    <text evidence="1">Belongs to the BlaI transcriptional regulatory family.</text>
</comment>
<dbReference type="OrthoDB" id="6385403at2"/>
<dbReference type="GO" id="GO:0003677">
    <property type="term" value="F:DNA binding"/>
    <property type="evidence" value="ECO:0007669"/>
    <property type="project" value="UniProtKB-KW"/>
</dbReference>
<evidence type="ECO:0000256" key="1">
    <source>
        <dbReference type="ARBA" id="ARBA00011046"/>
    </source>
</evidence>
<keyword evidence="4" id="KW-0804">Transcription</keyword>
<dbReference type="RefSeq" id="WP_109764897.1">
    <property type="nucleotide sequence ID" value="NZ_QGGU01000014.1"/>
</dbReference>
<protein>
    <submittedName>
        <fullName evidence="5">BlaI family penicillinase repressor</fullName>
    </submittedName>
</protein>
<evidence type="ECO:0000256" key="4">
    <source>
        <dbReference type="ARBA" id="ARBA00023163"/>
    </source>
</evidence>
<comment type="caution">
    <text evidence="5">The sequence shown here is derived from an EMBL/GenBank/DDBJ whole genome shotgun (WGS) entry which is preliminary data.</text>
</comment>
<organism evidence="5 6">
    <name type="scientific">Pleionea mediterranea</name>
    <dbReference type="NCBI Taxonomy" id="523701"/>
    <lineage>
        <taxon>Bacteria</taxon>
        <taxon>Pseudomonadati</taxon>
        <taxon>Pseudomonadota</taxon>
        <taxon>Gammaproteobacteria</taxon>
        <taxon>Oceanospirillales</taxon>
        <taxon>Pleioneaceae</taxon>
        <taxon>Pleionea</taxon>
    </lineage>
</organism>
<dbReference type="Gene3D" id="1.10.4040.10">
    <property type="entry name" value="Penicillinase repressor domain"/>
    <property type="match status" value="1"/>
</dbReference>
<dbReference type="Proteomes" id="UP000245790">
    <property type="component" value="Unassembled WGS sequence"/>
</dbReference>
<accession>A0A316FAL1</accession>
<dbReference type="InterPro" id="IPR005650">
    <property type="entry name" value="BlaI_family"/>
</dbReference>
<dbReference type="SUPFAM" id="SSF46785">
    <property type="entry name" value="Winged helix' DNA-binding domain"/>
    <property type="match status" value="1"/>
</dbReference>
<dbReference type="Gene3D" id="1.10.10.10">
    <property type="entry name" value="Winged helix-like DNA-binding domain superfamily/Winged helix DNA-binding domain"/>
    <property type="match status" value="1"/>
</dbReference>
<evidence type="ECO:0000256" key="3">
    <source>
        <dbReference type="ARBA" id="ARBA00023125"/>
    </source>
</evidence>
<evidence type="ECO:0000313" key="5">
    <source>
        <dbReference type="EMBL" id="PWK45352.1"/>
    </source>
</evidence>